<evidence type="ECO:0000256" key="1">
    <source>
        <dbReference type="SAM" id="MobiDB-lite"/>
    </source>
</evidence>
<feature type="compositionally biased region" description="Pro residues" evidence="1">
    <location>
        <begin position="151"/>
        <end position="160"/>
    </location>
</feature>
<dbReference type="EMBL" id="SMLB01000051">
    <property type="protein sequence ID" value="TDD65450.1"/>
    <property type="molecule type" value="Genomic_DNA"/>
</dbReference>
<feature type="region of interest" description="Disordered" evidence="1">
    <location>
        <begin position="143"/>
        <end position="168"/>
    </location>
</feature>
<evidence type="ECO:0000313" key="3">
    <source>
        <dbReference type="EMBL" id="TDD65450.1"/>
    </source>
</evidence>
<dbReference type="AlphaFoldDB" id="A0A4R5A386"/>
<organism evidence="3 4">
    <name type="scientific">Jiangella aurantiaca</name>
    <dbReference type="NCBI Taxonomy" id="2530373"/>
    <lineage>
        <taxon>Bacteria</taxon>
        <taxon>Bacillati</taxon>
        <taxon>Actinomycetota</taxon>
        <taxon>Actinomycetes</taxon>
        <taxon>Jiangellales</taxon>
        <taxon>Jiangellaceae</taxon>
        <taxon>Jiangella</taxon>
    </lineage>
</organism>
<protein>
    <submittedName>
        <fullName evidence="3">Hemerythrin domain-containing protein</fullName>
    </submittedName>
</protein>
<keyword evidence="4" id="KW-1185">Reference proteome</keyword>
<proteinExistence type="predicted"/>
<dbReference type="Proteomes" id="UP000295217">
    <property type="component" value="Unassembled WGS sequence"/>
</dbReference>
<comment type="caution">
    <text evidence="3">The sequence shown here is derived from an EMBL/GenBank/DDBJ whole genome shotgun (WGS) entry which is preliminary data.</text>
</comment>
<reference evidence="3 4" key="1">
    <citation type="submission" date="2019-02" db="EMBL/GenBank/DDBJ databases">
        <title>Draft genome sequences of novel Actinobacteria.</title>
        <authorList>
            <person name="Sahin N."/>
            <person name="Ay H."/>
            <person name="Saygin H."/>
        </authorList>
    </citation>
    <scope>NUCLEOTIDE SEQUENCE [LARGE SCALE GENOMIC DNA]</scope>
    <source>
        <strain evidence="3 4">8K307</strain>
    </source>
</reference>
<dbReference type="PANTHER" id="PTHR35585">
    <property type="entry name" value="HHE DOMAIN PROTEIN (AFU_ORTHOLOGUE AFUA_4G00730)"/>
    <property type="match status" value="1"/>
</dbReference>
<evidence type="ECO:0000313" key="4">
    <source>
        <dbReference type="Proteomes" id="UP000295217"/>
    </source>
</evidence>
<accession>A0A4R5A386</accession>
<dbReference type="Gene3D" id="1.20.120.520">
    <property type="entry name" value="nmb1532 protein domain like"/>
    <property type="match status" value="1"/>
</dbReference>
<sequence>MSDAARTVVDVIVEDHREVEELFREAETAVDPAELRRATDRVIAELVRHSVAEEEYLYPALREHLDDGDELADREIEEHAEAERTMKELEALDAADADFRPKLEQLIAEIRHHIGEEESDALPRLAAACPTEELTRLGEQVERAKRLAPTRPHPSAPDRPPWNKILAPGAGLVDRVRDALSGRTS</sequence>
<name>A0A4R5A386_9ACTN</name>
<dbReference type="RefSeq" id="WP_132106772.1">
    <property type="nucleotide sequence ID" value="NZ_SMLB01000051.1"/>
</dbReference>
<dbReference type="PANTHER" id="PTHR35585:SF1">
    <property type="entry name" value="HHE DOMAIN PROTEIN (AFU_ORTHOLOGUE AFUA_4G00730)"/>
    <property type="match status" value="1"/>
</dbReference>
<dbReference type="OrthoDB" id="9793637at2"/>
<dbReference type="InterPro" id="IPR012312">
    <property type="entry name" value="Hemerythrin-like"/>
</dbReference>
<feature type="domain" description="Hemerythrin-like" evidence="2">
    <location>
        <begin position="8"/>
        <end position="125"/>
    </location>
</feature>
<evidence type="ECO:0000259" key="2">
    <source>
        <dbReference type="Pfam" id="PF01814"/>
    </source>
</evidence>
<dbReference type="Pfam" id="PF01814">
    <property type="entry name" value="Hemerythrin"/>
    <property type="match status" value="1"/>
</dbReference>
<dbReference type="CDD" id="cd12108">
    <property type="entry name" value="Hr-like"/>
    <property type="match status" value="1"/>
</dbReference>
<gene>
    <name evidence="3" type="ORF">E1262_25040</name>
</gene>